<sequence>MGNSLRTMKCESRPCHLAVIDSSDTSNTHTVAVTMDLCKRIDILEIANDMKVKRTLQTSRQYSAVAAVNKQSLAVGYSQGPGIDLINLDGHVLRQICSNIQPFGMAVTEDGELVCSTGYKIASVKVDSGTVAFHKSGEIHLHTAPAPQPRAAAHKHQECFATY</sequence>
<dbReference type="Proteomes" id="UP000735302">
    <property type="component" value="Unassembled WGS sequence"/>
</dbReference>
<organism evidence="1 2">
    <name type="scientific">Plakobranchus ocellatus</name>
    <dbReference type="NCBI Taxonomy" id="259542"/>
    <lineage>
        <taxon>Eukaryota</taxon>
        <taxon>Metazoa</taxon>
        <taxon>Spiralia</taxon>
        <taxon>Lophotrochozoa</taxon>
        <taxon>Mollusca</taxon>
        <taxon>Gastropoda</taxon>
        <taxon>Heterobranchia</taxon>
        <taxon>Euthyneura</taxon>
        <taxon>Panpulmonata</taxon>
        <taxon>Sacoglossa</taxon>
        <taxon>Placobranchoidea</taxon>
        <taxon>Plakobranchidae</taxon>
        <taxon>Plakobranchus</taxon>
    </lineage>
</organism>
<comment type="caution">
    <text evidence="1">The sequence shown here is derived from an EMBL/GenBank/DDBJ whole genome shotgun (WGS) entry which is preliminary data.</text>
</comment>
<name>A0AAV4BUU2_9GAST</name>
<evidence type="ECO:0000313" key="2">
    <source>
        <dbReference type="Proteomes" id="UP000735302"/>
    </source>
</evidence>
<keyword evidence="2" id="KW-1185">Reference proteome</keyword>
<evidence type="ECO:0000313" key="1">
    <source>
        <dbReference type="EMBL" id="GFO22554.1"/>
    </source>
</evidence>
<protein>
    <submittedName>
        <fullName evidence="1">Uncharacterized protein</fullName>
    </submittedName>
</protein>
<reference evidence="1 2" key="1">
    <citation type="journal article" date="2021" name="Elife">
        <title>Chloroplast acquisition without the gene transfer in kleptoplastic sea slugs, Plakobranchus ocellatus.</title>
        <authorList>
            <person name="Maeda T."/>
            <person name="Takahashi S."/>
            <person name="Yoshida T."/>
            <person name="Shimamura S."/>
            <person name="Takaki Y."/>
            <person name="Nagai Y."/>
            <person name="Toyoda A."/>
            <person name="Suzuki Y."/>
            <person name="Arimoto A."/>
            <person name="Ishii H."/>
            <person name="Satoh N."/>
            <person name="Nishiyama T."/>
            <person name="Hasebe M."/>
            <person name="Maruyama T."/>
            <person name="Minagawa J."/>
            <person name="Obokata J."/>
            <person name="Shigenobu S."/>
        </authorList>
    </citation>
    <scope>NUCLEOTIDE SEQUENCE [LARGE SCALE GENOMIC DNA]</scope>
</reference>
<dbReference type="EMBL" id="BLXT01005398">
    <property type="protein sequence ID" value="GFO22554.1"/>
    <property type="molecule type" value="Genomic_DNA"/>
</dbReference>
<dbReference type="InterPro" id="IPR011044">
    <property type="entry name" value="Quino_amine_DH_bsu"/>
</dbReference>
<accession>A0AAV4BUU2</accession>
<proteinExistence type="predicted"/>
<dbReference type="AlphaFoldDB" id="A0AAV4BUU2"/>
<dbReference type="SUPFAM" id="SSF50969">
    <property type="entry name" value="YVTN repeat-like/Quinoprotein amine dehydrogenase"/>
    <property type="match status" value="1"/>
</dbReference>
<gene>
    <name evidence="1" type="ORF">PoB_004905900</name>
</gene>